<feature type="domain" description="PLAT" evidence="6">
    <location>
        <begin position="51"/>
        <end position="168"/>
    </location>
</feature>
<keyword evidence="2" id="KW-0223">Dioxygenase</keyword>
<keyword evidence="3" id="KW-0560">Oxidoreductase</keyword>
<dbReference type="PROSITE" id="PS50095">
    <property type="entry name" value="PLAT"/>
    <property type="match status" value="1"/>
</dbReference>
<dbReference type="Gene3D" id="2.60.60.20">
    <property type="entry name" value="PLAT/LH2 domain"/>
    <property type="match status" value="1"/>
</dbReference>
<dbReference type="SUPFAM" id="SSF49723">
    <property type="entry name" value="Lipase/lipooxygenase domain (PLAT/LH2 domain)"/>
    <property type="match status" value="1"/>
</dbReference>
<protein>
    <submittedName>
        <fullName evidence="8">LOX5-like protein</fullName>
    </submittedName>
</protein>
<dbReference type="EMBL" id="CP111023">
    <property type="protein sequence ID" value="WAR22080.1"/>
    <property type="molecule type" value="Genomic_DNA"/>
</dbReference>
<reference evidence="8" key="1">
    <citation type="submission" date="2022-11" db="EMBL/GenBank/DDBJ databases">
        <title>Centuries of genome instability and evolution in soft-shell clam transmissible cancer (bioRxiv).</title>
        <authorList>
            <person name="Hart S.F.M."/>
            <person name="Yonemitsu M.A."/>
            <person name="Giersch R.M."/>
            <person name="Beal B.F."/>
            <person name="Arriagada G."/>
            <person name="Davis B.W."/>
            <person name="Ostrander E.A."/>
            <person name="Goff S.P."/>
            <person name="Metzger M.J."/>
        </authorList>
    </citation>
    <scope>NUCLEOTIDE SEQUENCE</scope>
    <source>
        <strain evidence="8">MELC-2E11</strain>
        <tissue evidence="8">Siphon/mantle</tissue>
    </source>
</reference>
<evidence type="ECO:0000256" key="4">
    <source>
        <dbReference type="ARBA" id="ARBA00023098"/>
    </source>
</evidence>
<accession>A0ABY7FJ17</accession>
<evidence type="ECO:0000256" key="2">
    <source>
        <dbReference type="ARBA" id="ARBA00022964"/>
    </source>
</evidence>
<dbReference type="PROSITE" id="PS00081">
    <property type="entry name" value="LIPOXYGENASE_2"/>
    <property type="match status" value="1"/>
</dbReference>
<keyword evidence="4" id="KW-0443">Lipid metabolism</keyword>
<sequence length="716" mass="82354">MDYLSSDIPYLFNCVVRSWSARGDRRDNTFKGTVTGDNGWKNVSERLFGKGTLRITVMTGDKPRQSDTACVCLTLSVDGYKALEQKLEARFNHDFSRGQTDTFDVPNVQLPSEVDSIEISKCRPGDEVDWYIDIVKVQNMKTESSREFPVFRRLGSNEVVVIHNYDTYLPNDEFYNKLPKMLEQRQRELETAKRDYEYEYKDELPVMVKELPDKEKFSFLYEMFLGLNLGKFILLTSAFEHTDWGQTIEGVMDIFKYLHLKPPSDLERWRSDEKFGLQRLLGVNSNVIRRVKDMAQLQKLNVHENDVLLTSEDLTVMEAFNENRLFIVDHSIIQGCPTSERVILCSPIALFVRNEDDKIMPVAIQLFQNKTDDNPVFYPDDDEITWQLAKIWFNNADAQVHQSIFHLGYTHLIMEGFAVAAHRHLSTSHPIFKLLAPHFIYLMAINKGGMSLLLAEGKALDKVMSSGAAGGKYLIARYKTKWRLNIEGTLPADLEARGVGKEVIPIYPFRDDAMLTYDVIKRYVHHYVDLYYKDEDVLKGDEEIQNWRSDMTRPESQGGLGIFGVPGENDRFQTKEDLAIVLTSIIYTCSVGHAAVNFKQYDEYAFPLNYPSKLKGKPPTDKTRRYVRDILSILPPKPTHHTLLEVAGILSSRGTNSLGHFEVDYIHDPAAVELVKTFRKELETVSKTIKERNKQRPQELQYDYLDPQSIPNSISI</sequence>
<evidence type="ECO:0000256" key="1">
    <source>
        <dbReference type="ARBA" id="ARBA00022723"/>
    </source>
</evidence>
<organism evidence="8 9">
    <name type="scientific">Mya arenaria</name>
    <name type="common">Soft-shell clam</name>
    <dbReference type="NCBI Taxonomy" id="6604"/>
    <lineage>
        <taxon>Eukaryota</taxon>
        <taxon>Metazoa</taxon>
        <taxon>Spiralia</taxon>
        <taxon>Lophotrochozoa</taxon>
        <taxon>Mollusca</taxon>
        <taxon>Bivalvia</taxon>
        <taxon>Autobranchia</taxon>
        <taxon>Heteroconchia</taxon>
        <taxon>Euheterodonta</taxon>
        <taxon>Imparidentia</taxon>
        <taxon>Neoheterodontei</taxon>
        <taxon>Myida</taxon>
        <taxon>Myoidea</taxon>
        <taxon>Myidae</taxon>
        <taxon>Mya</taxon>
    </lineage>
</organism>
<dbReference type="PANTHER" id="PTHR11771">
    <property type="entry name" value="LIPOXYGENASE"/>
    <property type="match status" value="1"/>
</dbReference>
<evidence type="ECO:0000256" key="5">
    <source>
        <dbReference type="PROSITE-ProRule" id="PRU00152"/>
    </source>
</evidence>
<dbReference type="InterPro" id="IPR013819">
    <property type="entry name" value="LipOase_C"/>
</dbReference>
<proteinExistence type="predicted"/>
<dbReference type="PRINTS" id="PR00087">
    <property type="entry name" value="LIPOXYGENASE"/>
</dbReference>
<dbReference type="InterPro" id="IPR036392">
    <property type="entry name" value="PLAT/LH2_dom_sf"/>
</dbReference>
<name>A0ABY7FJ17_MYAAR</name>
<evidence type="ECO:0000313" key="9">
    <source>
        <dbReference type="Proteomes" id="UP001164746"/>
    </source>
</evidence>
<evidence type="ECO:0000256" key="3">
    <source>
        <dbReference type="ARBA" id="ARBA00023002"/>
    </source>
</evidence>
<dbReference type="SUPFAM" id="SSF48484">
    <property type="entry name" value="Lipoxigenase"/>
    <property type="match status" value="1"/>
</dbReference>
<dbReference type="InterPro" id="IPR000907">
    <property type="entry name" value="LipOase"/>
</dbReference>
<dbReference type="InterPro" id="IPR001024">
    <property type="entry name" value="PLAT/LH2_dom"/>
</dbReference>
<dbReference type="InterPro" id="IPR020834">
    <property type="entry name" value="LipOase_CS"/>
</dbReference>
<dbReference type="Gene3D" id="3.10.450.60">
    <property type="match status" value="1"/>
</dbReference>
<dbReference type="InterPro" id="IPR036226">
    <property type="entry name" value="LipOase_C_sf"/>
</dbReference>
<keyword evidence="1" id="KW-0479">Metal-binding</keyword>
<evidence type="ECO:0000313" key="8">
    <source>
        <dbReference type="EMBL" id="WAR22080.1"/>
    </source>
</evidence>
<dbReference type="Gene3D" id="1.20.245.10">
    <property type="entry name" value="Lipoxygenase-1, Domain 5"/>
    <property type="match status" value="1"/>
</dbReference>
<comment type="caution">
    <text evidence="5">Lacks conserved residue(s) required for the propagation of feature annotation.</text>
</comment>
<dbReference type="Pfam" id="PF00305">
    <property type="entry name" value="Lipoxygenase"/>
    <property type="match status" value="1"/>
</dbReference>
<dbReference type="PROSITE" id="PS51393">
    <property type="entry name" value="LIPOXYGENASE_3"/>
    <property type="match status" value="1"/>
</dbReference>
<feature type="domain" description="Lipoxygenase" evidence="7">
    <location>
        <begin position="167"/>
        <end position="716"/>
    </location>
</feature>
<dbReference type="Proteomes" id="UP001164746">
    <property type="component" value="Chromosome 12"/>
</dbReference>
<gene>
    <name evidence="8" type="ORF">MAR_016054</name>
</gene>
<evidence type="ECO:0000259" key="7">
    <source>
        <dbReference type="PROSITE" id="PS51393"/>
    </source>
</evidence>
<evidence type="ECO:0000259" key="6">
    <source>
        <dbReference type="PROSITE" id="PS50095"/>
    </source>
</evidence>
<dbReference type="Pfam" id="PF01477">
    <property type="entry name" value="PLAT"/>
    <property type="match status" value="1"/>
</dbReference>
<keyword evidence="9" id="KW-1185">Reference proteome</keyword>